<evidence type="ECO:0000313" key="2">
    <source>
        <dbReference type="Proteomes" id="UP000824469"/>
    </source>
</evidence>
<organism evidence="1 2">
    <name type="scientific">Taxus chinensis</name>
    <name type="common">Chinese yew</name>
    <name type="synonym">Taxus wallichiana var. chinensis</name>
    <dbReference type="NCBI Taxonomy" id="29808"/>
    <lineage>
        <taxon>Eukaryota</taxon>
        <taxon>Viridiplantae</taxon>
        <taxon>Streptophyta</taxon>
        <taxon>Embryophyta</taxon>
        <taxon>Tracheophyta</taxon>
        <taxon>Spermatophyta</taxon>
        <taxon>Pinopsida</taxon>
        <taxon>Pinidae</taxon>
        <taxon>Conifers II</taxon>
        <taxon>Cupressales</taxon>
        <taxon>Taxaceae</taxon>
        <taxon>Taxus</taxon>
    </lineage>
</organism>
<proteinExistence type="predicted"/>
<feature type="non-terminal residue" evidence="1">
    <location>
        <position position="71"/>
    </location>
</feature>
<name>A0AA38GQQ2_TAXCH</name>
<accession>A0AA38GQQ2</accession>
<keyword evidence="2" id="KW-1185">Reference proteome</keyword>
<evidence type="ECO:0000313" key="1">
    <source>
        <dbReference type="EMBL" id="KAH9326861.1"/>
    </source>
</evidence>
<reference evidence="1 2" key="1">
    <citation type="journal article" date="2021" name="Nat. Plants">
        <title>The Taxus genome provides insights into paclitaxel biosynthesis.</title>
        <authorList>
            <person name="Xiong X."/>
            <person name="Gou J."/>
            <person name="Liao Q."/>
            <person name="Li Y."/>
            <person name="Zhou Q."/>
            <person name="Bi G."/>
            <person name="Li C."/>
            <person name="Du R."/>
            <person name="Wang X."/>
            <person name="Sun T."/>
            <person name="Guo L."/>
            <person name="Liang H."/>
            <person name="Lu P."/>
            <person name="Wu Y."/>
            <person name="Zhang Z."/>
            <person name="Ro D.K."/>
            <person name="Shang Y."/>
            <person name="Huang S."/>
            <person name="Yan J."/>
        </authorList>
    </citation>
    <scope>NUCLEOTIDE SEQUENCE [LARGE SCALE GENOMIC DNA]</scope>
    <source>
        <strain evidence="1">Ta-2019</strain>
    </source>
</reference>
<dbReference type="EMBL" id="JAHRHJ020000002">
    <property type="protein sequence ID" value="KAH9326861.1"/>
    <property type="molecule type" value="Genomic_DNA"/>
</dbReference>
<dbReference type="AlphaFoldDB" id="A0AA38GQQ2"/>
<protein>
    <submittedName>
        <fullName evidence="1">Uncharacterized protein</fullName>
    </submittedName>
</protein>
<comment type="caution">
    <text evidence="1">The sequence shown here is derived from an EMBL/GenBank/DDBJ whole genome shotgun (WGS) entry which is preliminary data.</text>
</comment>
<dbReference type="Pfam" id="PF14223">
    <property type="entry name" value="Retrotran_gag_2"/>
    <property type="match status" value="1"/>
</dbReference>
<sequence length="71" mass="8310">MEDLLVDRDLWDAVDEKVHRPMDPILATQYDVMNRKAKGLIRLCLSNSILINVHEESTSEKLWKILGQIYQ</sequence>
<dbReference type="Proteomes" id="UP000824469">
    <property type="component" value="Unassembled WGS sequence"/>
</dbReference>
<gene>
    <name evidence="1" type="ORF">KI387_007039</name>
</gene>